<dbReference type="Proteomes" id="UP000316921">
    <property type="component" value="Chromosome"/>
</dbReference>
<dbReference type="KEGG" id="pbap:Pla133_25630"/>
<accession>A0A518BKH1</accession>
<keyword evidence="1" id="KW-0472">Membrane</keyword>
<organism evidence="2 3">
    <name type="scientific">Engelhardtia mirabilis</name>
    <dbReference type="NCBI Taxonomy" id="2528011"/>
    <lineage>
        <taxon>Bacteria</taxon>
        <taxon>Pseudomonadati</taxon>
        <taxon>Planctomycetota</taxon>
        <taxon>Planctomycetia</taxon>
        <taxon>Planctomycetia incertae sedis</taxon>
        <taxon>Engelhardtia</taxon>
    </lineage>
</organism>
<keyword evidence="1" id="KW-0812">Transmembrane</keyword>
<dbReference type="Pfam" id="PF19451">
    <property type="entry name" value="DUF5989"/>
    <property type="match status" value="1"/>
</dbReference>
<dbReference type="RefSeq" id="WP_145065702.1">
    <property type="nucleotide sequence ID" value="NZ_CP036287.1"/>
</dbReference>
<evidence type="ECO:0000313" key="3">
    <source>
        <dbReference type="Proteomes" id="UP000316921"/>
    </source>
</evidence>
<sequence>MKAFFRALGTRSSTAVELLVGVWNSEFWWLVPLVLVLLSVSIIFVFLQAAPLVAPFVYTVF</sequence>
<evidence type="ECO:0000313" key="2">
    <source>
        <dbReference type="EMBL" id="QDU67480.1"/>
    </source>
</evidence>
<gene>
    <name evidence="2" type="ORF">Pla133_25630</name>
</gene>
<proteinExistence type="predicted"/>
<feature type="transmembrane region" description="Helical" evidence="1">
    <location>
        <begin position="27"/>
        <end position="47"/>
    </location>
</feature>
<reference evidence="2 3" key="1">
    <citation type="submission" date="2019-02" db="EMBL/GenBank/DDBJ databases">
        <title>Deep-cultivation of Planctomycetes and their phenomic and genomic characterization uncovers novel biology.</title>
        <authorList>
            <person name="Wiegand S."/>
            <person name="Jogler M."/>
            <person name="Boedeker C."/>
            <person name="Pinto D."/>
            <person name="Vollmers J."/>
            <person name="Rivas-Marin E."/>
            <person name="Kohn T."/>
            <person name="Peeters S.H."/>
            <person name="Heuer A."/>
            <person name="Rast P."/>
            <person name="Oberbeckmann S."/>
            <person name="Bunk B."/>
            <person name="Jeske O."/>
            <person name="Meyerdierks A."/>
            <person name="Storesund J.E."/>
            <person name="Kallscheuer N."/>
            <person name="Luecker S."/>
            <person name="Lage O.M."/>
            <person name="Pohl T."/>
            <person name="Merkel B.J."/>
            <person name="Hornburger P."/>
            <person name="Mueller R.-W."/>
            <person name="Bruemmer F."/>
            <person name="Labrenz M."/>
            <person name="Spormann A.M."/>
            <person name="Op den Camp H."/>
            <person name="Overmann J."/>
            <person name="Amann R."/>
            <person name="Jetten M.S.M."/>
            <person name="Mascher T."/>
            <person name="Medema M.H."/>
            <person name="Devos D.P."/>
            <person name="Kaster A.-K."/>
            <person name="Ovreas L."/>
            <person name="Rohde M."/>
            <person name="Galperin M.Y."/>
            <person name="Jogler C."/>
        </authorList>
    </citation>
    <scope>NUCLEOTIDE SEQUENCE [LARGE SCALE GENOMIC DNA]</scope>
    <source>
        <strain evidence="2 3">Pla133</strain>
    </source>
</reference>
<dbReference type="InterPro" id="IPR046031">
    <property type="entry name" value="DUF5989"/>
</dbReference>
<name>A0A518BKH1_9BACT</name>
<protein>
    <submittedName>
        <fullName evidence="2">Uncharacterized protein</fullName>
    </submittedName>
</protein>
<keyword evidence="3" id="KW-1185">Reference proteome</keyword>
<dbReference type="AlphaFoldDB" id="A0A518BKH1"/>
<keyword evidence="1" id="KW-1133">Transmembrane helix</keyword>
<evidence type="ECO:0000256" key="1">
    <source>
        <dbReference type="SAM" id="Phobius"/>
    </source>
</evidence>
<dbReference type="EMBL" id="CP036287">
    <property type="protein sequence ID" value="QDU67480.1"/>
    <property type="molecule type" value="Genomic_DNA"/>
</dbReference>